<sequence length="81" mass="8174">MAWDWSCNSPVEIAVMQLLVVSTIAVLSGRGGIGRNFGGGKTAQTNASYGNIHGGTGNVCSGNYGLGPPAPSTSFSLRDGS</sequence>
<evidence type="ECO:0000313" key="1">
    <source>
        <dbReference type="EMBL" id="CAK9148355.1"/>
    </source>
</evidence>
<proteinExistence type="predicted"/>
<dbReference type="AlphaFoldDB" id="A0ABC8RTP5"/>
<reference evidence="1 2" key="1">
    <citation type="submission" date="2024-02" db="EMBL/GenBank/DDBJ databases">
        <authorList>
            <person name="Vignale AGUSTIN F."/>
            <person name="Sosa J E."/>
            <person name="Modenutti C."/>
        </authorList>
    </citation>
    <scope>NUCLEOTIDE SEQUENCE [LARGE SCALE GENOMIC DNA]</scope>
</reference>
<evidence type="ECO:0008006" key="3">
    <source>
        <dbReference type="Google" id="ProtNLM"/>
    </source>
</evidence>
<protein>
    <recommendedName>
        <fullName evidence="3">Glycine-rich protein</fullName>
    </recommendedName>
</protein>
<evidence type="ECO:0000313" key="2">
    <source>
        <dbReference type="Proteomes" id="UP001642360"/>
    </source>
</evidence>
<dbReference type="EMBL" id="CAUOFW020001735">
    <property type="protein sequence ID" value="CAK9148355.1"/>
    <property type="molecule type" value="Genomic_DNA"/>
</dbReference>
<gene>
    <name evidence="1" type="ORF">ILEXP_LOCUS16287</name>
</gene>
<feature type="non-terminal residue" evidence="1">
    <location>
        <position position="81"/>
    </location>
</feature>
<name>A0ABC8RTP5_9AQUA</name>
<keyword evidence="2" id="KW-1185">Reference proteome</keyword>
<organism evidence="1 2">
    <name type="scientific">Ilex paraguariensis</name>
    <name type="common">yerba mate</name>
    <dbReference type="NCBI Taxonomy" id="185542"/>
    <lineage>
        <taxon>Eukaryota</taxon>
        <taxon>Viridiplantae</taxon>
        <taxon>Streptophyta</taxon>
        <taxon>Embryophyta</taxon>
        <taxon>Tracheophyta</taxon>
        <taxon>Spermatophyta</taxon>
        <taxon>Magnoliopsida</taxon>
        <taxon>eudicotyledons</taxon>
        <taxon>Gunneridae</taxon>
        <taxon>Pentapetalae</taxon>
        <taxon>asterids</taxon>
        <taxon>campanulids</taxon>
        <taxon>Aquifoliales</taxon>
        <taxon>Aquifoliaceae</taxon>
        <taxon>Ilex</taxon>
    </lineage>
</organism>
<comment type="caution">
    <text evidence="1">The sequence shown here is derived from an EMBL/GenBank/DDBJ whole genome shotgun (WGS) entry which is preliminary data.</text>
</comment>
<accession>A0ABC8RTP5</accession>
<dbReference type="Proteomes" id="UP001642360">
    <property type="component" value="Unassembled WGS sequence"/>
</dbReference>